<dbReference type="GO" id="GO:0015450">
    <property type="term" value="F:protein-transporting ATPase activity"/>
    <property type="evidence" value="ECO:0007669"/>
    <property type="project" value="InterPro"/>
</dbReference>
<dbReference type="NCBIfam" id="TIGR00966">
    <property type="entry name" value="transloc_SecF"/>
    <property type="match status" value="1"/>
</dbReference>
<dbReference type="PANTHER" id="PTHR30081">
    <property type="entry name" value="PROTEIN-EXPORT MEMBRANE PROTEIN SEC"/>
    <property type="match status" value="1"/>
</dbReference>
<dbReference type="SUPFAM" id="SSF82866">
    <property type="entry name" value="Multidrug efflux transporter AcrB transmembrane domain"/>
    <property type="match status" value="1"/>
</dbReference>
<dbReference type="NCBIfam" id="TIGR00916">
    <property type="entry name" value="2A0604s01"/>
    <property type="match status" value="1"/>
</dbReference>
<feature type="transmembrane region" description="Helical" evidence="12">
    <location>
        <begin position="182"/>
        <end position="203"/>
    </location>
</feature>
<name>A0A1G9KQ37_9FIRM</name>
<evidence type="ECO:0000256" key="10">
    <source>
        <dbReference type="ARBA" id="ARBA00060856"/>
    </source>
</evidence>
<dbReference type="PRINTS" id="PR01755">
    <property type="entry name" value="SECFTRNLCASE"/>
</dbReference>
<feature type="domain" description="Protein export membrane protein SecD/SecF C-terminal" evidence="13">
    <location>
        <begin position="104"/>
        <end position="287"/>
    </location>
</feature>
<dbReference type="GO" id="GO:0005886">
    <property type="term" value="C:plasma membrane"/>
    <property type="evidence" value="ECO:0007669"/>
    <property type="project" value="UniProtKB-SubCell"/>
</dbReference>
<comment type="similarity">
    <text evidence="11">In the N-terminal section; belongs to the SecD/SecF family. SecD subfamily.</text>
</comment>
<keyword evidence="8 12" id="KW-0472">Membrane</keyword>
<feature type="transmembrane region" description="Helical" evidence="12">
    <location>
        <begin position="155"/>
        <end position="176"/>
    </location>
</feature>
<evidence type="ECO:0000259" key="13">
    <source>
        <dbReference type="Pfam" id="PF02355"/>
    </source>
</evidence>
<dbReference type="InterPro" id="IPR048634">
    <property type="entry name" value="SecD_SecF_C"/>
</dbReference>
<evidence type="ECO:0000256" key="12">
    <source>
        <dbReference type="HAMAP-Rule" id="MF_01464"/>
    </source>
</evidence>
<keyword evidence="5 12" id="KW-0653">Protein transport</keyword>
<keyword evidence="15" id="KW-1185">Reference proteome</keyword>
<protein>
    <recommendedName>
        <fullName evidence="12">Protein-export membrane protein SecF</fullName>
    </recommendedName>
</protein>
<feature type="transmembrane region" description="Helical" evidence="12">
    <location>
        <begin position="259"/>
        <end position="285"/>
    </location>
</feature>
<comment type="similarity">
    <text evidence="10">In the C-terminal section; belongs to the SecD/SecF family. SecF subfamily.</text>
</comment>
<comment type="function">
    <text evidence="9 12">Part of the Sec protein translocase complex. Interacts with the SecYEG preprotein conducting channel. SecDF uses the proton motive force (PMF) to complete protein translocation after the ATP-dependent function of SecA.</text>
</comment>
<dbReference type="InterPro" id="IPR005665">
    <property type="entry name" value="SecF_bac"/>
</dbReference>
<proteinExistence type="inferred from homology"/>
<dbReference type="InterPro" id="IPR022646">
    <property type="entry name" value="SecD/SecF_CS"/>
</dbReference>
<evidence type="ECO:0000313" key="14">
    <source>
        <dbReference type="EMBL" id="SDL51940.1"/>
    </source>
</evidence>
<dbReference type="RefSeq" id="WP_092067228.1">
    <property type="nucleotide sequence ID" value="NZ_FNHB01000001.1"/>
</dbReference>
<dbReference type="Pfam" id="PF02355">
    <property type="entry name" value="SecD_SecF_C"/>
    <property type="match status" value="1"/>
</dbReference>
<keyword evidence="2 12" id="KW-0813">Transport</keyword>
<reference evidence="14 15" key="1">
    <citation type="submission" date="2016-10" db="EMBL/GenBank/DDBJ databases">
        <authorList>
            <person name="de Groot N.N."/>
        </authorList>
    </citation>
    <scope>NUCLEOTIDE SEQUENCE [LARGE SCALE GENOMIC DNA]</scope>
    <source>
        <strain evidence="14 15">DSM 1736</strain>
    </source>
</reference>
<gene>
    <name evidence="12" type="primary">secF</name>
    <name evidence="14" type="ORF">SAMN04488502_101107</name>
</gene>
<dbReference type="GO" id="GO:0006605">
    <property type="term" value="P:protein targeting"/>
    <property type="evidence" value="ECO:0007669"/>
    <property type="project" value="UniProtKB-UniRule"/>
</dbReference>
<comment type="similarity">
    <text evidence="12">Belongs to the SecD/SecF family. SecF subfamily.</text>
</comment>
<evidence type="ECO:0000256" key="1">
    <source>
        <dbReference type="ARBA" id="ARBA00004651"/>
    </source>
</evidence>
<evidence type="ECO:0000313" key="15">
    <source>
        <dbReference type="Proteomes" id="UP000214880"/>
    </source>
</evidence>
<sequence>MNFDFIGKRKWWFSFSALIIITGFISMAVQGFNLGIDFTGGNLLDLRFTRPVTVTEVREALKEHHFERSTIQLAAEGQTDAAPNVFIRTTMLSEEDRLAVLADLKQKVGDFEVLRIEQVGATIGSELTRQAILALVLSWALMIAYISYRFEFKFAIAGIIGLVHVVLVVLGAFSLLQKEIDASFVAALLTIVGYSINDTIVIFDRIRENLKAYRKSEGLEHLVNKSILQTMTRSIYTVLTVLFAAGSLYFFGGDTTRDFSLALLIGFTVGAYSSIFIASPVWVMLRQAEERKRLAGKTNPAK</sequence>
<organism evidence="14 15">
    <name type="scientific">Dendrosporobacter quercicolus</name>
    <dbReference type="NCBI Taxonomy" id="146817"/>
    <lineage>
        <taxon>Bacteria</taxon>
        <taxon>Bacillati</taxon>
        <taxon>Bacillota</taxon>
        <taxon>Negativicutes</taxon>
        <taxon>Selenomonadales</taxon>
        <taxon>Sporomusaceae</taxon>
        <taxon>Dendrosporobacter</taxon>
    </lineage>
</organism>
<feature type="transmembrane region" description="Helical" evidence="12">
    <location>
        <begin position="12"/>
        <end position="36"/>
    </location>
</feature>
<dbReference type="GO" id="GO:0043952">
    <property type="term" value="P:protein transport by the Sec complex"/>
    <property type="evidence" value="ECO:0007669"/>
    <property type="project" value="UniProtKB-UniRule"/>
</dbReference>
<evidence type="ECO:0000256" key="8">
    <source>
        <dbReference type="ARBA" id="ARBA00023136"/>
    </source>
</evidence>
<keyword evidence="3 12" id="KW-1003">Cell membrane</keyword>
<dbReference type="Gene3D" id="3.30.70.2040">
    <property type="match status" value="1"/>
</dbReference>
<keyword evidence="7 12" id="KW-0811">Translocation</keyword>
<comment type="subunit">
    <text evidence="12">Forms a complex with SecD. Part of the essential Sec protein translocation apparatus which comprises SecA, SecYEG and auxiliary proteins SecDF. Other proteins may also be involved.</text>
</comment>
<evidence type="ECO:0000256" key="7">
    <source>
        <dbReference type="ARBA" id="ARBA00023010"/>
    </source>
</evidence>
<evidence type="ECO:0000256" key="9">
    <source>
        <dbReference type="ARBA" id="ARBA00059018"/>
    </source>
</evidence>
<dbReference type="InterPro" id="IPR022813">
    <property type="entry name" value="SecD/SecF_arch_bac"/>
</dbReference>
<dbReference type="Gene3D" id="1.20.1640.10">
    <property type="entry name" value="Multidrug efflux transporter AcrB transmembrane domain"/>
    <property type="match status" value="1"/>
</dbReference>
<dbReference type="Pfam" id="PF07549">
    <property type="entry name" value="Sec_GG"/>
    <property type="match status" value="1"/>
</dbReference>
<dbReference type="Proteomes" id="UP000214880">
    <property type="component" value="Unassembled WGS sequence"/>
</dbReference>
<keyword evidence="6 12" id="KW-1133">Transmembrane helix</keyword>
<dbReference type="FunFam" id="1.20.1640.10:FF:000024">
    <property type="entry name" value="Multifunctional fusion protein"/>
    <property type="match status" value="1"/>
</dbReference>
<evidence type="ECO:0000256" key="5">
    <source>
        <dbReference type="ARBA" id="ARBA00022927"/>
    </source>
</evidence>
<evidence type="ECO:0000256" key="2">
    <source>
        <dbReference type="ARBA" id="ARBA00022448"/>
    </source>
</evidence>
<dbReference type="InterPro" id="IPR022645">
    <property type="entry name" value="SecD/SecF_bac"/>
</dbReference>
<evidence type="ECO:0000256" key="3">
    <source>
        <dbReference type="ARBA" id="ARBA00022475"/>
    </source>
</evidence>
<dbReference type="STRING" id="146817.SAMN04488502_101107"/>
<dbReference type="AlphaFoldDB" id="A0A1G9KQ37"/>
<evidence type="ECO:0000256" key="6">
    <source>
        <dbReference type="ARBA" id="ARBA00022989"/>
    </source>
</evidence>
<keyword evidence="4 12" id="KW-0812">Transmembrane</keyword>
<accession>A0A1G9KQ37</accession>
<feature type="transmembrane region" description="Helical" evidence="12">
    <location>
        <begin position="235"/>
        <end position="253"/>
    </location>
</feature>
<dbReference type="GO" id="GO:0065002">
    <property type="term" value="P:intracellular protein transmembrane transport"/>
    <property type="evidence" value="ECO:0007669"/>
    <property type="project" value="UniProtKB-UniRule"/>
</dbReference>
<dbReference type="PANTHER" id="PTHR30081:SF8">
    <property type="entry name" value="PROTEIN TRANSLOCASE SUBUNIT SECF"/>
    <property type="match status" value="1"/>
</dbReference>
<dbReference type="HAMAP" id="MF_01464_B">
    <property type="entry name" value="SecF_B"/>
    <property type="match status" value="1"/>
</dbReference>
<dbReference type="EMBL" id="FNHB01000001">
    <property type="protein sequence ID" value="SDL51940.1"/>
    <property type="molecule type" value="Genomic_DNA"/>
</dbReference>
<evidence type="ECO:0000256" key="4">
    <source>
        <dbReference type="ARBA" id="ARBA00022692"/>
    </source>
</evidence>
<feature type="transmembrane region" description="Helical" evidence="12">
    <location>
        <begin position="131"/>
        <end position="148"/>
    </location>
</feature>
<evidence type="ECO:0000256" key="11">
    <source>
        <dbReference type="ARBA" id="ARBA00061053"/>
    </source>
</evidence>
<dbReference type="OrthoDB" id="9805019at2"/>
<comment type="subcellular location">
    <subcellularLocation>
        <location evidence="1 12">Cell membrane</location>
        <topology evidence="1 12">Multi-pass membrane protein</topology>
    </subcellularLocation>
</comment>
<dbReference type="InterPro" id="IPR055344">
    <property type="entry name" value="SecD_SecF_C_bact"/>
</dbReference>